<evidence type="ECO:0000256" key="2">
    <source>
        <dbReference type="ARBA" id="ARBA00022729"/>
    </source>
</evidence>
<dbReference type="GO" id="GO:0016787">
    <property type="term" value="F:hydrolase activity"/>
    <property type="evidence" value="ECO:0007669"/>
    <property type="project" value="UniProtKB-KW"/>
</dbReference>
<dbReference type="InterPro" id="IPR000917">
    <property type="entry name" value="Sulfatase_N"/>
</dbReference>
<dbReference type="CDD" id="cd16031">
    <property type="entry name" value="G6S_like"/>
    <property type="match status" value="1"/>
</dbReference>
<dbReference type="PANTHER" id="PTHR43108">
    <property type="entry name" value="N-ACETYLGLUCOSAMINE-6-SULFATASE FAMILY MEMBER"/>
    <property type="match status" value="1"/>
</dbReference>
<dbReference type="PROSITE" id="PS00523">
    <property type="entry name" value="SULFATASE_1"/>
    <property type="match status" value="1"/>
</dbReference>
<dbReference type="Gene3D" id="3.40.720.10">
    <property type="entry name" value="Alkaline Phosphatase, subunit A"/>
    <property type="match status" value="1"/>
</dbReference>
<dbReference type="RefSeq" id="WP_144886100.1">
    <property type="nucleotide sequence ID" value="NZ_VLLE01000003.1"/>
</dbReference>
<keyword evidence="4" id="KW-0325">Glycoprotein</keyword>
<evidence type="ECO:0000256" key="3">
    <source>
        <dbReference type="ARBA" id="ARBA00022801"/>
    </source>
</evidence>
<evidence type="ECO:0000256" key="4">
    <source>
        <dbReference type="ARBA" id="ARBA00023180"/>
    </source>
</evidence>
<organism evidence="6 7">
    <name type="scientific">Lacibacter cauensis</name>
    <dbReference type="NCBI Taxonomy" id="510947"/>
    <lineage>
        <taxon>Bacteria</taxon>
        <taxon>Pseudomonadati</taxon>
        <taxon>Bacteroidota</taxon>
        <taxon>Chitinophagia</taxon>
        <taxon>Chitinophagales</taxon>
        <taxon>Chitinophagaceae</taxon>
        <taxon>Lacibacter</taxon>
    </lineage>
</organism>
<dbReference type="Pfam" id="PF00884">
    <property type="entry name" value="Sulfatase"/>
    <property type="match status" value="1"/>
</dbReference>
<evidence type="ECO:0000259" key="5">
    <source>
        <dbReference type="Pfam" id="PF00884"/>
    </source>
</evidence>
<dbReference type="InterPro" id="IPR024607">
    <property type="entry name" value="Sulfatase_CS"/>
</dbReference>
<accession>A0A562SRQ1</accession>
<dbReference type="SUPFAM" id="SSF53649">
    <property type="entry name" value="Alkaline phosphatase-like"/>
    <property type="match status" value="1"/>
</dbReference>
<dbReference type="InterPro" id="IPR017850">
    <property type="entry name" value="Alkaline_phosphatase_core_sf"/>
</dbReference>
<gene>
    <name evidence="6" type="ORF">IQ13_1931</name>
</gene>
<dbReference type="PANTHER" id="PTHR43108:SF8">
    <property type="entry name" value="SD21168P"/>
    <property type="match status" value="1"/>
</dbReference>
<dbReference type="AlphaFoldDB" id="A0A562SRQ1"/>
<dbReference type="OrthoDB" id="9789742at2"/>
<name>A0A562SRQ1_9BACT</name>
<dbReference type="Proteomes" id="UP000316167">
    <property type="component" value="Unassembled WGS sequence"/>
</dbReference>
<keyword evidence="2" id="KW-0732">Signal</keyword>
<evidence type="ECO:0000313" key="7">
    <source>
        <dbReference type="Proteomes" id="UP000316167"/>
    </source>
</evidence>
<reference evidence="6 7" key="1">
    <citation type="journal article" date="2015" name="Stand. Genomic Sci.">
        <title>Genomic Encyclopedia of Bacterial and Archaeal Type Strains, Phase III: the genomes of soil and plant-associated and newly described type strains.</title>
        <authorList>
            <person name="Whitman W.B."/>
            <person name="Woyke T."/>
            <person name="Klenk H.P."/>
            <person name="Zhou Y."/>
            <person name="Lilburn T.G."/>
            <person name="Beck B.J."/>
            <person name="De Vos P."/>
            <person name="Vandamme P."/>
            <person name="Eisen J.A."/>
            <person name="Garrity G."/>
            <person name="Hugenholtz P."/>
            <person name="Kyrpides N.C."/>
        </authorList>
    </citation>
    <scope>NUCLEOTIDE SEQUENCE [LARGE SCALE GENOMIC DNA]</scope>
    <source>
        <strain evidence="6 7">CGMCC 1.7271</strain>
    </source>
</reference>
<comment type="similarity">
    <text evidence="1">Belongs to the sulfatase family.</text>
</comment>
<keyword evidence="7" id="KW-1185">Reference proteome</keyword>
<evidence type="ECO:0000256" key="1">
    <source>
        <dbReference type="ARBA" id="ARBA00008779"/>
    </source>
</evidence>
<protein>
    <submittedName>
        <fullName evidence="6">Arylsulfatase A-like enzyme</fullName>
    </submittedName>
</protein>
<comment type="caution">
    <text evidence="6">The sequence shown here is derived from an EMBL/GenBank/DDBJ whole genome shotgun (WGS) entry which is preliminary data.</text>
</comment>
<keyword evidence="3" id="KW-0378">Hydrolase</keyword>
<sequence>MQSRKKKKDSRKFVIIGLFAATVVTLFAFREKQETKAQKPMNVIFILTDDHRFDFMGFTGKVPWLETPAMDQLAKQGVWVRNATVTTSLCSPSRASILTGQYAHTHKVVDNFSPLPANLNFFPEYLQKVGYRTAFFGKWHMGHAGDDPQKGFNHWESFKGQGVYFNPLLNINGQHVQYKDSTYITDLLTEHATTWMRQQPKNKPFFMYVSHKGVHDEFMPAPRHRNKYHGKPINYPSTINLTATEKSKLHGDVCKSPIAAMVKNDTNYNVKDIPQWVWAQRDSWHGVDFMYDGRVQFDDFYYRYCETLLAIDESIASIRKSVEELGIAENTMIIYMGDNGFLMGEHGLIDKRNMYEESQKVPLLVYAPGMSHNGKPLDQIIQGVDIAPTVLEVAGVTKPANMQGQSFLPLLQDKTVEWRNKAFYEYYWEFSYPQTPTTLGVREGSHKFIFYPGLWDVSEFYDLSTDPEEKKNLYRHPAWQNEIGRMRKELWQWLFETGGLQIPLKPINEKRGDYGNKGLY</sequence>
<evidence type="ECO:0000313" key="6">
    <source>
        <dbReference type="EMBL" id="TWI83813.1"/>
    </source>
</evidence>
<dbReference type="EMBL" id="VLLE01000003">
    <property type="protein sequence ID" value="TWI83813.1"/>
    <property type="molecule type" value="Genomic_DNA"/>
</dbReference>
<proteinExistence type="inferred from homology"/>
<feature type="domain" description="Sulfatase N-terminal" evidence="5">
    <location>
        <begin position="42"/>
        <end position="396"/>
    </location>
</feature>